<name>A0A383VDJ9_TETOB</name>
<reference evidence="1 2" key="1">
    <citation type="submission" date="2016-10" db="EMBL/GenBank/DDBJ databases">
        <authorList>
            <person name="Cai Z."/>
        </authorList>
    </citation>
    <scope>NUCLEOTIDE SEQUENCE [LARGE SCALE GENOMIC DNA]</scope>
</reference>
<proteinExistence type="predicted"/>
<dbReference type="Proteomes" id="UP000256970">
    <property type="component" value="Unassembled WGS sequence"/>
</dbReference>
<protein>
    <submittedName>
        <fullName evidence="1">Uncharacterized protein</fullName>
    </submittedName>
</protein>
<evidence type="ECO:0000313" key="2">
    <source>
        <dbReference type="Proteomes" id="UP000256970"/>
    </source>
</evidence>
<keyword evidence="2" id="KW-1185">Reference proteome</keyword>
<gene>
    <name evidence="1" type="ORF">BQ4739_LOCUS3038</name>
</gene>
<sequence length="67" mass="7164">MELLQRGRAARTREETEELQSLLSSLNIGSSSISSSIRAIATTVQQQQQALPGGTAAGCAEQDMEQE</sequence>
<dbReference type="EMBL" id="FNXT01000230">
    <property type="protein sequence ID" value="SZX62456.1"/>
    <property type="molecule type" value="Genomic_DNA"/>
</dbReference>
<organism evidence="1 2">
    <name type="scientific">Tetradesmus obliquus</name>
    <name type="common">Green alga</name>
    <name type="synonym">Acutodesmus obliquus</name>
    <dbReference type="NCBI Taxonomy" id="3088"/>
    <lineage>
        <taxon>Eukaryota</taxon>
        <taxon>Viridiplantae</taxon>
        <taxon>Chlorophyta</taxon>
        <taxon>core chlorophytes</taxon>
        <taxon>Chlorophyceae</taxon>
        <taxon>CS clade</taxon>
        <taxon>Sphaeropleales</taxon>
        <taxon>Scenedesmaceae</taxon>
        <taxon>Tetradesmus</taxon>
    </lineage>
</organism>
<evidence type="ECO:0000313" key="1">
    <source>
        <dbReference type="EMBL" id="SZX62456.1"/>
    </source>
</evidence>
<accession>A0A383VDJ9</accession>
<dbReference type="AlphaFoldDB" id="A0A383VDJ9"/>